<dbReference type="GO" id="GO:0005525">
    <property type="term" value="F:GTP binding"/>
    <property type="evidence" value="ECO:0007669"/>
    <property type="project" value="UniProtKB-KW"/>
</dbReference>
<dbReference type="PANTHER" id="PTHR21231:SF7">
    <property type="entry name" value="GPN-LOOP GTPASE 3"/>
    <property type="match status" value="1"/>
</dbReference>
<dbReference type="GO" id="GO:0003924">
    <property type="term" value="F:GTPase activity"/>
    <property type="evidence" value="ECO:0007669"/>
    <property type="project" value="TreeGrafter"/>
</dbReference>
<dbReference type="EMBL" id="CAJEWN010000293">
    <property type="protein sequence ID" value="CAD2177247.1"/>
    <property type="molecule type" value="Genomic_DNA"/>
</dbReference>
<dbReference type="OrthoDB" id="5839at2759"/>
<dbReference type="FunFam" id="3.40.50.300:FF:000616">
    <property type="entry name" value="GPN-loop GTPase 3"/>
    <property type="match status" value="1"/>
</dbReference>
<organism evidence="8 9">
    <name type="scientific">Meloidogyne enterolobii</name>
    <name type="common">Root-knot nematode worm</name>
    <name type="synonym">Meloidogyne mayaguensis</name>
    <dbReference type="NCBI Taxonomy" id="390850"/>
    <lineage>
        <taxon>Eukaryota</taxon>
        <taxon>Metazoa</taxon>
        <taxon>Ecdysozoa</taxon>
        <taxon>Nematoda</taxon>
        <taxon>Chromadorea</taxon>
        <taxon>Rhabditida</taxon>
        <taxon>Tylenchina</taxon>
        <taxon>Tylenchomorpha</taxon>
        <taxon>Tylenchoidea</taxon>
        <taxon>Meloidogynidae</taxon>
        <taxon>Meloidogyninae</taxon>
        <taxon>Meloidogyne</taxon>
    </lineage>
</organism>
<evidence type="ECO:0000313" key="9">
    <source>
        <dbReference type="Proteomes" id="UP000580250"/>
    </source>
</evidence>
<evidence type="ECO:0000256" key="2">
    <source>
        <dbReference type="ARBA" id="ARBA00005290"/>
    </source>
</evidence>
<reference evidence="8 9" key="1">
    <citation type="submission" date="2020-08" db="EMBL/GenBank/DDBJ databases">
        <authorList>
            <person name="Koutsovoulos G."/>
            <person name="Danchin GJ E."/>
        </authorList>
    </citation>
    <scope>NUCLEOTIDE SEQUENCE [LARGE SCALE GENOMIC DNA]</scope>
</reference>
<keyword evidence="6 7" id="KW-0342">GTP-binding</keyword>
<dbReference type="SUPFAM" id="SSF52540">
    <property type="entry name" value="P-loop containing nucleoside triphosphate hydrolases"/>
    <property type="match status" value="1"/>
</dbReference>
<dbReference type="Gene3D" id="3.40.50.300">
    <property type="entry name" value="P-loop containing nucleotide triphosphate hydrolases"/>
    <property type="match status" value="1"/>
</dbReference>
<accession>A0A6V7VQL0</accession>
<evidence type="ECO:0000256" key="6">
    <source>
        <dbReference type="ARBA" id="ARBA00023134"/>
    </source>
</evidence>
<keyword evidence="5 7" id="KW-0378">Hydrolase</keyword>
<dbReference type="Proteomes" id="UP000580250">
    <property type="component" value="Unassembled WGS sequence"/>
</dbReference>
<comment type="similarity">
    <text evidence="2 7">Belongs to the GPN-loop GTPase family.</text>
</comment>
<comment type="function">
    <text evidence="1">Small GTPase required for proper localization of RNA polymerase II (RNAPII). May act at an RNAP assembly step prior to nuclear import.</text>
</comment>
<comment type="function">
    <text evidence="7">Small GTPase required for proper nuclear import of RNA polymerase II and III (RNAPII and RNAPIII). May act at an RNAP assembly step prior to nuclear import.</text>
</comment>
<evidence type="ECO:0000256" key="1">
    <source>
        <dbReference type="ARBA" id="ARBA00002411"/>
    </source>
</evidence>
<keyword evidence="4 7" id="KW-0547">Nucleotide-binding</keyword>
<evidence type="ECO:0000313" key="8">
    <source>
        <dbReference type="EMBL" id="CAD2177247.1"/>
    </source>
</evidence>
<evidence type="ECO:0000256" key="5">
    <source>
        <dbReference type="ARBA" id="ARBA00022801"/>
    </source>
</evidence>
<proteinExistence type="inferred from homology"/>
<evidence type="ECO:0000256" key="4">
    <source>
        <dbReference type="ARBA" id="ARBA00022741"/>
    </source>
</evidence>
<sequence>MKYAQLVIGPAGSGKSTYCATIQDHCKTIGRNIFVVNLDPAAENFAYNCDVDIRELISVEDVLDDKEIKMGPNGALIFCMEYFVKNLEWLKEQLQEGEDDYFLFDCPGQIELYSHLDLIQQIIIKLQEWEFSICNVFILDSNFCLDSNKFISASFTALSTIVSFTTPSINVLSKLDLLNKEEKSFVKNFLEDEELQNNLINSIDDGQQQKDKWTEKYSKLTQSLLIVLNDYSLVKFLPLDISDEDSIQELLSVIDVTIQYGEDADVKDRFPQFADNLDDYS</sequence>
<dbReference type="CDD" id="cd17872">
    <property type="entry name" value="GPN3"/>
    <property type="match status" value="1"/>
</dbReference>
<evidence type="ECO:0000256" key="3">
    <source>
        <dbReference type="ARBA" id="ARBA00014587"/>
    </source>
</evidence>
<gene>
    <name evidence="8" type="ORF">MENT_LOCUS29116</name>
</gene>
<dbReference type="Pfam" id="PF03029">
    <property type="entry name" value="ATP_bind_1"/>
    <property type="match status" value="1"/>
</dbReference>
<dbReference type="InterPro" id="IPR027417">
    <property type="entry name" value="P-loop_NTPase"/>
</dbReference>
<dbReference type="AlphaFoldDB" id="A0A6V7VQL0"/>
<protein>
    <recommendedName>
        <fullName evidence="3 7">GPN-loop GTPase 3</fullName>
    </recommendedName>
</protein>
<comment type="subunit">
    <text evidence="7">Binds to RNA polymerase II (RNAPII).</text>
</comment>
<dbReference type="PANTHER" id="PTHR21231">
    <property type="entry name" value="XPA-BINDING PROTEIN 1-RELATED"/>
    <property type="match status" value="1"/>
</dbReference>
<dbReference type="InterPro" id="IPR004130">
    <property type="entry name" value="Gpn"/>
</dbReference>
<evidence type="ECO:0000256" key="7">
    <source>
        <dbReference type="RuleBase" id="RU365059"/>
    </source>
</evidence>
<name>A0A6V7VQL0_MELEN</name>
<dbReference type="InterPro" id="IPR030228">
    <property type="entry name" value="Gpn3"/>
</dbReference>
<comment type="caution">
    <text evidence="8">The sequence shown here is derived from an EMBL/GenBank/DDBJ whole genome shotgun (WGS) entry which is preliminary data.</text>
</comment>